<sequence>MISLLPLNSSPLGYPLPKRVTDAVCEAANRRVGHNKQLQRELLAIISITQRAPPKEQLKAHKEEEKASQQMG</sequence>
<protein>
    <submittedName>
        <fullName evidence="2">Uncharacterized protein</fullName>
    </submittedName>
</protein>
<dbReference type="AlphaFoldDB" id="A0AAV4T5Y6"/>
<evidence type="ECO:0000313" key="2">
    <source>
        <dbReference type="EMBL" id="GIY40741.1"/>
    </source>
</evidence>
<feature type="region of interest" description="Disordered" evidence="1">
    <location>
        <begin position="53"/>
        <end position="72"/>
    </location>
</feature>
<evidence type="ECO:0000313" key="3">
    <source>
        <dbReference type="Proteomes" id="UP001054945"/>
    </source>
</evidence>
<accession>A0AAV4T5Y6</accession>
<evidence type="ECO:0000256" key="1">
    <source>
        <dbReference type="SAM" id="MobiDB-lite"/>
    </source>
</evidence>
<gene>
    <name evidence="2" type="ORF">CEXT_33321</name>
</gene>
<comment type="caution">
    <text evidence="2">The sequence shown here is derived from an EMBL/GenBank/DDBJ whole genome shotgun (WGS) entry which is preliminary data.</text>
</comment>
<dbReference type="EMBL" id="BPLR01010653">
    <property type="protein sequence ID" value="GIY40741.1"/>
    <property type="molecule type" value="Genomic_DNA"/>
</dbReference>
<organism evidence="2 3">
    <name type="scientific">Caerostris extrusa</name>
    <name type="common">Bark spider</name>
    <name type="synonym">Caerostris bankana</name>
    <dbReference type="NCBI Taxonomy" id="172846"/>
    <lineage>
        <taxon>Eukaryota</taxon>
        <taxon>Metazoa</taxon>
        <taxon>Ecdysozoa</taxon>
        <taxon>Arthropoda</taxon>
        <taxon>Chelicerata</taxon>
        <taxon>Arachnida</taxon>
        <taxon>Araneae</taxon>
        <taxon>Araneomorphae</taxon>
        <taxon>Entelegynae</taxon>
        <taxon>Araneoidea</taxon>
        <taxon>Araneidae</taxon>
        <taxon>Caerostris</taxon>
    </lineage>
</organism>
<proteinExistence type="predicted"/>
<name>A0AAV4T5Y6_CAEEX</name>
<reference evidence="2 3" key="1">
    <citation type="submission" date="2021-06" db="EMBL/GenBank/DDBJ databases">
        <title>Caerostris extrusa draft genome.</title>
        <authorList>
            <person name="Kono N."/>
            <person name="Arakawa K."/>
        </authorList>
    </citation>
    <scope>NUCLEOTIDE SEQUENCE [LARGE SCALE GENOMIC DNA]</scope>
</reference>
<dbReference type="Proteomes" id="UP001054945">
    <property type="component" value="Unassembled WGS sequence"/>
</dbReference>
<keyword evidence="3" id="KW-1185">Reference proteome</keyword>